<dbReference type="InterPro" id="IPR023137">
    <property type="entry name" value="BrxA_sf"/>
</dbReference>
<dbReference type="EMBL" id="JBHRSD010000039">
    <property type="protein sequence ID" value="MFC3034462.1"/>
    <property type="molecule type" value="Genomic_DNA"/>
</dbReference>
<gene>
    <name evidence="1" type="ORF">ACFOEE_18300</name>
</gene>
<sequence>MISEQQLITLGFKFGKNGAHAARSMMNEELKLLFSVHGANATKEQYEHAIVDGNILHKPTTNSRKLTYRHLLDLYSLDSSVVIFRQFRGYWALDEKAQDVLALQLAIARDPLLRASSEVILGLDLGERLTRESMEAFLAKDDPTRFSPASLKSFAQNINGTWTQAGYLVGRSKKLRDEPRLSYVNVAFALYLAHCHGLSGQRMFDSYWCKLLSDNKQVLLDLAHRASLHGLIRFKQVSEIIEVTFPQEQRQQGN</sequence>
<evidence type="ECO:0000313" key="1">
    <source>
        <dbReference type="EMBL" id="MFC3034462.1"/>
    </source>
</evidence>
<organism evidence="1 2">
    <name type="scientific">Pseudoalteromonas fenneropenaei</name>
    <dbReference type="NCBI Taxonomy" id="1737459"/>
    <lineage>
        <taxon>Bacteria</taxon>
        <taxon>Pseudomonadati</taxon>
        <taxon>Pseudomonadota</taxon>
        <taxon>Gammaproteobacteria</taxon>
        <taxon>Alteromonadales</taxon>
        <taxon>Pseudoalteromonadaceae</taxon>
        <taxon>Pseudoalteromonas</taxon>
    </lineage>
</organism>
<keyword evidence="2" id="KW-1185">Reference proteome</keyword>
<evidence type="ECO:0000313" key="2">
    <source>
        <dbReference type="Proteomes" id="UP001595453"/>
    </source>
</evidence>
<dbReference type="RefSeq" id="WP_377127782.1">
    <property type="nucleotide sequence ID" value="NZ_JBHRSD010000039.1"/>
</dbReference>
<proteinExistence type="predicted"/>
<name>A0ABV7CPL8_9GAMM</name>
<protein>
    <submittedName>
        <fullName evidence="1">Uncharacterized protein</fullName>
    </submittedName>
</protein>
<comment type="caution">
    <text evidence="1">The sequence shown here is derived from an EMBL/GenBank/DDBJ whole genome shotgun (WGS) entry which is preliminary data.</text>
</comment>
<accession>A0ABV7CPL8</accession>
<dbReference type="Proteomes" id="UP001595453">
    <property type="component" value="Unassembled WGS sequence"/>
</dbReference>
<dbReference type="Gene3D" id="1.10.3540.10">
    <property type="entry name" value="uncharacterized protein from magnetospirillum magneticum domain"/>
    <property type="match status" value="1"/>
</dbReference>
<reference evidence="2" key="1">
    <citation type="journal article" date="2019" name="Int. J. Syst. Evol. Microbiol.">
        <title>The Global Catalogue of Microorganisms (GCM) 10K type strain sequencing project: providing services to taxonomists for standard genome sequencing and annotation.</title>
        <authorList>
            <consortium name="The Broad Institute Genomics Platform"/>
            <consortium name="The Broad Institute Genome Sequencing Center for Infectious Disease"/>
            <person name="Wu L."/>
            <person name="Ma J."/>
        </authorList>
    </citation>
    <scope>NUCLEOTIDE SEQUENCE [LARGE SCALE GENOMIC DNA]</scope>
    <source>
        <strain evidence="2">KCTC 42730</strain>
    </source>
</reference>